<evidence type="ECO:0000256" key="1">
    <source>
        <dbReference type="ARBA" id="ARBA00007921"/>
    </source>
</evidence>
<dbReference type="PANTHER" id="PTHR42698:SF1">
    <property type="entry name" value="GTPASE ERA, MITOCHONDRIAL"/>
    <property type="match status" value="1"/>
</dbReference>
<feature type="compositionally biased region" description="Basic and acidic residues" evidence="6">
    <location>
        <begin position="355"/>
        <end position="370"/>
    </location>
</feature>
<dbReference type="FunFam" id="3.40.50.300:FF:002220">
    <property type="entry name" value="GTPase Era, mitochondrial"/>
    <property type="match status" value="1"/>
</dbReference>
<proteinExistence type="inferred from homology"/>
<dbReference type="FunCoup" id="A0A7M7PE02">
    <property type="interactions" value="1140"/>
</dbReference>
<dbReference type="GO" id="GO:0005525">
    <property type="term" value="F:GTP binding"/>
    <property type="evidence" value="ECO:0007669"/>
    <property type="project" value="UniProtKB-KW"/>
</dbReference>
<evidence type="ECO:0000256" key="2">
    <source>
        <dbReference type="ARBA" id="ARBA00019149"/>
    </source>
</evidence>
<sequence>MKSCLEKNMAASTGLTLWSKNLDISRNLSFAVKMMIGTLHRNPILHLKAICQPGQRSIWQSTIRSTVHKPTTEPTDQGPNSYLVDEGEREPEFYTPVPLESAEQQSLLLARPSCQPEDSRISRVTIVGTPNSGKSTLINSLLGRRICAVSQKVHTTMSKALAVITHKNTQVVLLDTPGLISYTQGRRHKLPRSLLVDAKNTFLESDLVAVLVDVSNTWTNMKMDPEILLQLYTHPHIPSILILNKVDAVKAKQSLVEITEVLTEGVVDGKEFVSPRRKGKFKDRIRESLNSERTEKRQGEEESEMGNDERNLVVSRLADSGVPRGGTESSSSPDNPSVRVNAMQQMSWSQTSVGEEDKSRLHVQDHDKFSKASSELSSTNPEGHIQENRSHMTNHVTDGTSQVMEPPKLDQIQGNEGHVTDHVTDDSSQVTEGNTVQSHDLDMRKKDIMQQYTANLFELSDDGDRVVARQKREGHDEERMKMEKEEMEREREERKRMWRMAKERSGWNGFKAVYMVSALHGDGVNDLKEFLVTNAKPGDWEYHEDVVTNLTPEEIVRDAIREKLLETLPQEVPYNISQSTELWRTGENGELHIVQILICHKKSHVRMLEKKLAWIGRQATQDLMDAFHCDVKLSLHVRFKK</sequence>
<dbReference type="PANTHER" id="PTHR42698">
    <property type="entry name" value="GTPASE ERA"/>
    <property type="match status" value="1"/>
</dbReference>
<feature type="region of interest" description="Disordered" evidence="6">
    <location>
        <begin position="319"/>
        <end position="338"/>
    </location>
</feature>
<accession>A0A7M7PE02</accession>
<evidence type="ECO:0000256" key="6">
    <source>
        <dbReference type="SAM" id="MobiDB-lite"/>
    </source>
</evidence>
<dbReference type="GO" id="GO:0000028">
    <property type="term" value="P:ribosomal small subunit assembly"/>
    <property type="evidence" value="ECO:0000318"/>
    <property type="project" value="GO_Central"/>
</dbReference>
<dbReference type="OMA" id="PGDWEYH"/>
<dbReference type="InterPro" id="IPR006073">
    <property type="entry name" value="GTP-bd"/>
</dbReference>
<evidence type="ECO:0000259" key="7">
    <source>
        <dbReference type="Pfam" id="PF01926"/>
    </source>
</evidence>
<dbReference type="NCBIfam" id="TIGR00231">
    <property type="entry name" value="small_GTP"/>
    <property type="match status" value="1"/>
</dbReference>
<dbReference type="CDD" id="cd22534">
    <property type="entry name" value="KH-II_Era"/>
    <property type="match status" value="1"/>
</dbReference>
<dbReference type="GeneID" id="580935"/>
<dbReference type="InParanoid" id="A0A7M7PE02"/>
<evidence type="ECO:0000313" key="8">
    <source>
        <dbReference type="EnsemblMetazoa" id="XP_030847805"/>
    </source>
</evidence>
<feature type="region of interest" description="Disordered" evidence="6">
    <location>
        <begin position="346"/>
        <end position="390"/>
    </location>
</feature>
<dbReference type="SUPFAM" id="SSF52540">
    <property type="entry name" value="P-loop containing nucleoside triphosphate hydrolases"/>
    <property type="match status" value="1"/>
</dbReference>
<evidence type="ECO:0000256" key="3">
    <source>
        <dbReference type="ARBA" id="ARBA00022741"/>
    </source>
</evidence>
<keyword evidence="4" id="KW-0342">GTP-binding</keyword>
<keyword evidence="3" id="KW-0547">Nucleotide-binding</keyword>
<feature type="compositionally biased region" description="Basic and acidic residues" evidence="6">
    <location>
        <begin position="283"/>
        <end position="300"/>
    </location>
</feature>
<reference evidence="9" key="1">
    <citation type="submission" date="2015-02" db="EMBL/GenBank/DDBJ databases">
        <title>Genome sequencing for Strongylocentrotus purpuratus.</title>
        <authorList>
            <person name="Murali S."/>
            <person name="Liu Y."/>
            <person name="Vee V."/>
            <person name="English A."/>
            <person name="Wang M."/>
            <person name="Skinner E."/>
            <person name="Han Y."/>
            <person name="Muzny D.M."/>
            <person name="Worley K.C."/>
            <person name="Gibbs R.A."/>
        </authorList>
    </citation>
    <scope>NUCLEOTIDE SEQUENCE</scope>
</reference>
<dbReference type="PRINTS" id="PR00326">
    <property type="entry name" value="GTP1OBG"/>
</dbReference>
<dbReference type="KEGG" id="spu:580935"/>
<evidence type="ECO:0000256" key="5">
    <source>
        <dbReference type="ARBA" id="ARBA00030975"/>
    </source>
</evidence>
<organism evidence="8 9">
    <name type="scientific">Strongylocentrotus purpuratus</name>
    <name type="common">Purple sea urchin</name>
    <dbReference type="NCBI Taxonomy" id="7668"/>
    <lineage>
        <taxon>Eukaryota</taxon>
        <taxon>Metazoa</taxon>
        <taxon>Echinodermata</taxon>
        <taxon>Eleutherozoa</taxon>
        <taxon>Echinozoa</taxon>
        <taxon>Echinoidea</taxon>
        <taxon>Euechinoidea</taxon>
        <taxon>Echinacea</taxon>
        <taxon>Camarodonta</taxon>
        <taxon>Echinidea</taxon>
        <taxon>Strongylocentrotidae</taxon>
        <taxon>Strongylocentrotus</taxon>
    </lineage>
</organism>
<dbReference type="Pfam" id="PF01926">
    <property type="entry name" value="MMR_HSR1"/>
    <property type="match status" value="1"/>
</dbReference>
<dbReference type="GO" id="GO:0019843">
    <property type="term" value="F:rRNA binding"/>
    <property type="evidence" value="ECO:0000318"/>
    <property type="project" value="GO_Central"/>
</dbReference>
<dbReference type="InterPro" id="IPR027417">
    <property type="entry name" value="P-loop_NTPase"/>
</dbReference>
<dbReference type="InterPro" id="IPR005225">
    <property type="entry name" value="Small_GTP-bd"/>
</dbReference>
<evidence type="ECO:0000256" key="4">
    <source>
        <dbReference type="ARBA" id="ARBA00023134"/>
    </source>
</evidence>
<keyword evidence="9" id="KW-1185">Reference proteome</keyword>
<dbReference type="CDD" id="cd04163">
    <property type="entry name" value="Era"/>
    <property type="match status" value="1"/>
</dbReference>
<dbReference type="RefSeq" id="XP_030847805.1">
    <property type="nucleotide sequence ID" value="XM_030991945.1"/>
</dbReference>
<comment type="similarity">
    <text evidence="1">Belongs to the TRAFAC class TrmE-Era-EngA-EngB-Septin-like GTPase superfamily. Era GTPase family.</text>
</comment>
<dbReference type="Proteomes" id="UP000007110">
    <property type="component" value="Unassembled WGS sequence"/>
</dbReference>
<dbReference type="SUPFAM" id="SSF54814">
    <property type="entry name" value="Prokaryotic type KH domain (KH-domain type II)"/>
    <property type="match status" value="1"/>
</dbReference>
<dbReference type="InterPro" id="IPR005662">
    <property type="entry name" value="GTPase_Era-like"/>
</dbReference>
<dbReference type="GO" id="GO:0043024">
    <property type="term" value="F:ribosomal small subunit binding"/>
    <property type="evidence" value="ECO:0000318"/>
    <property type="project" value="GO_Central"/>
</dbReference>
<dbReference type="EnsemblMetazoa" id="XM_030991945">
    <property type="protein sequence ID" value="XP_030847805"/>
    <property type="gene ID" value="LOC580935"/>
</dbReference>
<name>A0A7M7PE02_STRPU</name>
<feature type="domain" description="G" evidence="7">
    <location>
        <begin position="123"/>
        <end position="245"/>
    </location>
</feature>
<dbReference type="GO" id="GO:0005759">
    <property type="term" value="C:mitochondrial matrix"/>
    <property type="evidence" value="ECO:0000318"/>
    <property type="project" value="GO_Central"/>
</dbReference>
<dbReference type="InterPro" id="IPR009019">
    <property type="entry name" value="KH_sf_prok-type"/>
</dbReference>
<protein>
    <recommendedName>
        <fullName evidence="2">GTPase Era, mitochondrial</fullName>
    </recommendedName>
    <alternativeName>
        <fullName evidence="5">ERA-like protein 1</fullName>
    </alternativeName>
</protein>
<dbReference type="InterPro" id="IPR030388">
    <property type="entry name" value="G_ERA_dom"/>
</dbReference>
<feature type="compositionally biased region" description="Polar residues" evidence="6">
    <location>
        <begin position="371"/>
        <end position="381"/>
    </location>
</feature>
<feature type="region of interest" description="Disordered" evidence="6">
    <location>
        <begin position="283"/>
        <end position="312"/>
    </location>
</feature>
<evidence type="ECO:0000313" key="9">
    <source>
        <dbReference type="Proteomes" id="UP000007110"/>
    </source>
</evidence>
<dbReference type="Gene3D" id="3.30.300.20">
    <property type="match status" value="1"/>
</dbReference>
<reference evidence="8" key="2">
    <citation type="submission" date="2021-01" db="UniProtKB">
        <authorList>
            <consortium name="EnsemblMetazoa"/>
        </authorList>
    </citation>
    <scope>IDENTIFICATION</scope>
</reference>
<dbReference type="InterPro" id="IPR015946">
    <property type="entry name" value="KH_dom-like_a/b"/>
</dbReference>
<dbReference type="Gene3D" id="3.40.50.300">
    <property type="entry name" value="P-loop containing nucleotide triphosphate hydrolases"/>
    <property type="match status" value="1"/>
</dbReference>
<dbReference type="AlphaFoldDB" id="A0A7M7PE02"/>
<dbReference type="OrthoDB" id="8954335at2759"/>